<evidence type="ECO:0000313" key="1">
    <source>
        <dbReference type="EMBL" id="GLX66621.1"/>
    </source>
</evidence>
<accession>A0ABQ6GAL0</accession>
<reference evidence="1 2" key="1">
    <citation type="submission" date="2023-03" db="EMBL/GenBank/DDBJ databases">
        <title>Draft genome sequence of the bacteria which degrade cell wall of Tricholomamatutake.</title>
        <authorList>
            <person name="Konishi Y."/>
            <person name="Fukuta Y."/>
            <person name="Shirasaka N."/>
        </authorList>
    </citation>
    <scope>NUCLEOTIDE SEQUENCE [LARGE SCALE GENOMIC DNA]</scope>
    <source>
        <strain evidence="2">mu1</strain>
    </source>
</reference>
<keyword evidence="2" id="KW-1185">Reference proteome</keyword>
<dbReference type="EMBL" id="BSSQ01000004">
    <property type="protein sequence ID" value="GLX66621.1"/>
    <property type="molecule type" value="Genomic_DNA"/>
</dbReference>
<dbReference type="RefSeq" id="WP_284237329.1">
    <property type="nucleotide sequence ID" value="NZ_BSSQ01000004.1"/>
</dbReference>
<evidence type="ECO:0000313" key="2">
    <source>
        <dbReference type="Proteomes" id="UP001157114"/>
    </source>
</evidence>
<protein>
    <submittedName>
        <fullName evidence="1">Uncharacterized protein</fullName>
    </submittedName>
</protein>
<organism evidence="1 2">
    <name type="scientific">Paenibacillus glycanilyticus</name>
    <dbReference type="NCBI Taxonomy" id="126569"/>
    <lineage>
        <taxon>Bacteria</taxon>
        <taxon>Bacillati</taxon>
        <taxon>Bacillota</taxon>
        <taxon>Bacilli</taxon>
        <taxon>Bacillales</taxon>
        <taxon>Paenibacillaceae</taxon>
        <taxon>Paenibacillus</taxon>
    </lineage>
</organism>
<dbReference type="Proteomes" id="UP001157114">
    <property type="component" value="Unassembled WGS sequence"/>
</dbReference>
<proteinExistence type="predicted"/>
<comment type="caution">
    <text evidence="1">The sequence shown here is derived from an EMBL/GenBank/DDBJ whole genome shotgun (WGS) entry which is preliminary data.</text>
</comment>
<name>A0ABQ6GAL0_9BACL</name>
<sequence>MTDRKVSNESLLEIFLDCKKLIQQCDEQLKELSMLLDKSNWYTGESYIRELRPQQIKFTAFSELILDDTDFIEMELLNVQNGEPADGSSDDPME</sequence>
<gene>
    <name evidence="1" type="ORF">MU1_09650</name>
</gene>